<dbReference type="Gene3D" id="2.60.120.320">
    <property type="entry name" value="Thiamin pyrophosphokinase, thiamin-binding domain"/>
    <property type="match status" value="1"/>
</dbReference>
<evidence type="ECO:0000256" key="2">
    <source>
        <dbReference type="ARBA" id="ARBA00022741"/>
    </source>
</evidence>
<dbReference type="Proteomes" id="UP000499080">
    <property type="component" value="Unassembled WGS sequence"/>
</dbReference>
<organism evidence="6 7">
    <name type="scientific">Araneus ventricosus</name>
    <name type="common">Orbweaver spider</name>
    <name type="synonym">Epeira ventricosa</name>
    <dbReference type="NCBI Taxonomy" id="182803"/>
    <lineage>
        <taxon>Eukaryota</taxon>
        <taxon>Metazoa</taxon>
        <taxon>Ecdysozoa</taxon>
        <taxon>Arthropoda</taxon>
        <taxon>Chelicerata</taxon>
        <taxon>Arachnida</taxon>
        <taxon>Araneae</taxon>
        <taxon>Araneomorphae</taxon>
        <taxon>Entelegynae</taxon>
        <taxon>Araneoidea</taxon>
        <taxon>Araneidae</taxon>
        <taxon>Araneus</taxon>
    </lineage>
</organism>
<dbReference type="NCBIfam" id="TIGR01378">
    <property type="entry name" value="thi_PPkinase"/>
    <property type="match status" value="1"/>
</dbReference>
<proteinExistence type="predicted"/>
<name>A0A4Y2JPE8_ARAVE</name>
<dbReference type="GO" id="GO:0006772">
    <property type="term" value="P:thiamine metabolic process"/>
    <property type="evidence" value="ECO:0007669"/>
    <property type="project" value="InterPro"/>
</dbReference>
<accession>A0A4Y2JPE8</accession>
<dbReference type="InterPro" id="IPR036759">
    <property type="entry name" value="TPK_catalytic_sf"/>
</dbReference>
<dbReference type="CDD" id="cd07995">
    <property type="entry name" value="TPK"/>
    <property type="match status" value="1"/>
</dbReference>
<evidence type="ECO:0000313" key="6">
    <source>
        <dbReference type="EMBL" id="GBM92253.1"/>
    </source>
</evidence>
<dbReference type="EMBL" id="BGPR01003773">
    <property type="protein sequence ID" value="GBM92253.1"/>
    <property type="molecule type" value="Genomic_DNA"/>
</dbReference>
<dbReference type="GO" id="GO:0009229">
    <property type="term" value="P:thiamine diphosphate biosynthetic process"/>
    <property type="evidence" value="ECO:0007669"/>
    <property type="project" value="InterPro"/>
</dbReference>
<dbReference type="Gene3D" id="3.40.50.10240">
    <property type="entry name" value="Thiamin pyrophosphokinase, catalytic domain"/>
    <property type="match status" value="1"/>
</dbReference>
<dbReference type="InterPro" id="IPR006282">
    <property type="entry name" value="Thi_PPkinase"/>
</dbReference>
<dbReference type="GO" id="GO:0004788">
    <property type="term" value="F:thiamine diphosphokinase activity"/>
    <property type="evidence" value="ECO:0007669"/>
    <property type="project" value="InterPro"/>
</dbReference>
<keyword evidence="2" id="KW-0547">Nucleotide-binding</keyword>
<dbReference type="SMART" id="SM00983">
    <property type="entry name" value="TPK_B1_binding"/>
    <property type="match status" value="1"/>
</dbReference>
<dbReference type="Pfam" id="PF04265">
    <property type="entry name" value="TPK_B1_binding"/>
    <property type="match status" value="1"/>
</dbReference>
<dbReference type="InterPro" id="IPR007371">
    <property type="entry name" value="TPK_catalytic"/>
</dbReference>
<keyword evidence="1" id="KW-0808">Transferase</keyword>
<dbReference type="InterPro" id="IPR007373">
    <property type="entry name" value="Thiamin_PyroPKinase_B1-bd"/>
</dbReference>
<dbReference type="Pfam" id="PF04263">
    <property type="entry name" value="TPK_catalytic"/>
    <property type="match status" value="1"/>
</dbReference>
<sequence length="254" mass="28208">MNPSPESQPKEWFPSHIISGEEHIALLILNQPLQEECKLFVKKNWQSALFHVGVDGGANQLKELSDDEFSLIPELVCGDFDSATSEVLEFYRSKGVSVIHTPNQDETDFTKALRLTDMYLKDRKIEVSSIVAVARNGDRLDHILGNLNTLYLAEEITSIPVLILGNNSLTWLLSVGCHKIHVTEKMVESHVGLIPLGSECKNVTTTGLKWNLTNGKMNFGGLISTCNMFDGSSVVTVATDTPLIWTMEVTMDKF</sequence>
<keyword evidence="7" id="KW-1185">Reference proteome</keyword>
<dbReference type="OrthoDB" id="25149at2759"/>
<dbReference type="FunFam" id="2.60.120.320:FF:000001">
    <property type="entry name" value="Thiamine pyrophosphokinase"/>
    <property type="match status" value="1"/>
</dbReference>
<dbReference type="GO" id="GO:0030975">
    <property type="term" value="F:thiamine binding"/>
    <property type="evidence" value="ECO:0007669"/>
    <property type="project" value="InterPro"/>
</dbReference>
<feature type="domain" description="Thiamin pyrophosphokinase thiamin-binding" evidence="5">
    <location>
        <begin position="176"/>
        <end position="243"/>
    </location>
</feature>
<dbReference type="GO" id="GO:0016301">
    <property type="term" value="F:kinase activity"/>
    <property type="evidence" value="ECO:0007669"/>
    <property type="project" value="UniProtKB-KW"/>
</dbReference>
<dbReference type="SUPFAM" id="SSF63999">
    <property type="entry name" value="Thiamin pyrophosphokinase, catalytic domain"/>
    <property type="match status" value="1"/>
</dbReference>
<evidence type="ECO:0000313" key="7">
    <source>
        <dbReference type="Proteomes" id="UP000499080"/>
    </source>
</evidence>
<dbReference type="GO" id="GO:0005524">
    <property type="term" value="F:ATP binding"/>
    <property type="evidence" value="ECO:0007669"/>
    <property type="project" value="UniProtKB-KW"/>
</dbReference>
<dbReference type="PANTHER" id="PTHR13622:SF8">
    <property type="entry name" value="THIAMIN PYROPHOSPHOKINASE 1"/>
    <property type="match status" value="1"/>
</dbReference>
<keyword evidence="3 6" id="KW-0418">Kinase</keyword>
<reference evidence="6 7" key="1">
    <citation type="journal article" date="2019" name="Sci. Rep.">
        <title>Orb-weaving spider Araneus ventricosus genome elucidates the spidroin gene catalogue.</title>
        <authorList>
            <person name="Kono N."/>
            <person name="Nakamura H."/>
            <person name="Ohtoshi R."/>
            <person name="Moran D.A.P."/>
            <person name="Shinohara A."/>
            <person name="Yoshida Y."/>
            <person name="Fujiwara M."/>
            <person name="Mori M."/>
            <person name="Tomita M."/>
            <person name="Arakawa K."/>
        </authorList>
    </citation>
    <scope>NUCLEOTIDE SEQUENCE [LARGE SCALE GENOMIC DNA]</scope>
</reference>
<evidence type="ECO:0000259" key="5">
    <source>
        <dbReference type="SMART" id="SM00983"/>
    </source>
</evidence>
<protein>
    <submittedName>
        <fullName evidence="6">Thiamin pyrophosphokinase 1</fullName>
    </submittedName>
</protein>
<gene>
    <name evidence="6" type="primary">Tpk1</name>
    <name evidence="6" type="ORF">AVEN_160293_1</name>
</gene>
<comment type="caution">
    <text evidence="6">The sequence shown here is derived from an EMBL/GenBank/DDBJ whole genome shotgun (WGS) entry which is preliminary data.</text>
</comment>
<dbReference type="SUPFAM" id="SSF63862">
    <property type="entry name" value="Thiamin pyrophosphokinase, substrate-binding domain"/>
    <property type="match status" value="1"/>
</dbReference>
<dbReference type="InterPro" id="IPR036371">
    <property type="entry name" value="TPK_B1-bd_sf"/>
</dbReference>
<evidence type="ECO:0000256" key="1">
    <source>
        <dbReference type="ARBA" id="ARBA00022679"/>
    </source>
</evidence>
<dbReference type="FunFam" id="3.40.50.10240:FF:000006">
    <property type="entry name" value="Thiamin pyrophosphokinase 1"/>
    <property type="match status" value="1"/>
</dbReference>
<evidence type="ECO:0000256" key="4">
    <source>
        <dbReference type="ARBA" id="ARBA00022840"/>
    </source>
</evidence>
<keyword evidence="4" id="KW-0067">ATP-binding</keyword>
<dbReference type="AlphaFoldDB" id="A0A4Y2JPE8"/>
<evidence type="ECO:0000256" key="3">
    <source>
        <dbReference type="ARBA" id="ARBA00022777"/>
    </source>
</evidence>
<dbReference type="PANTHER" id="PTHR13622">
    <property type="entry name" value="THIAMIN PYROPHOSPHOKINASE"/>
    <property type="match status" value="1"/>
</dbReference>